<dbReference type="Proteomes" id="UP000627781">
    <property type="component" value="Unassembled WGS sequence"/>
</dbReference>
<evidence type="ECO:0000259" key="3">
    <source>
        <dbReference type="Pfam" id="PF00291"/>
    </source>
</evidence>
<dbReference type="RefSeq" id="WP_191767939.1">
    <property type="nucleotide sequence ID" value="NZ_JACSRA010000007.1"/>
</dbReference>
<dbReference type="PANTHER" id="PTHR10314">
    <property type="entry name" value="CYSTATHIONINE BETA-SYNTHASE"/>
    <property type="match status" value="1"/>
</dbReference>
<dbReference type="InterPro" id="IPR001926">
    <property type="entry name" value="TrpB-like_PALP"/>
</dbReference>
<evidence type="ECO:0000313" key="4">
    <source>
        <dbReference type="EMBL" id="MBD7910910.1"/>
    </source>
</evidence>
<dbReference type="EMBL" id="JACSRA010000007">
    <property type="protein sequence ID" value="MBD7910910.1"/>
    <property type="molecule type" value="Genomic_DNA"/>
</dbReference>
<keyword evidence="5" id="KW-1185">Reference proteome</keyword>
<dbReference type="Gene3D" id="3.40.50.1100">
    <property type="match status" value="2"/>
</dbReference>
<evidence type="ECO:0000313" key="5">
    <source>
        <dbReference type="Proteomes" id="UP000627781"/>
    </source>
</evidence>
<dbReference type="CDD" id="cd01561">
    <property type="entry name" value="CBS_like"/>
    <property type="match status" value="1"/>
</dbReference>
<dbReference type="InterPro" id="IPR036052">
    <property type="entry name" value="TrpB-like_PALP_sf"/>
</dbReference>
<comment type="cofactor">
    <cofactor evidence="1">
        <name>pyridoxal 5'-phosphate</name>
        <dbReference type="ChEBI" id="CHEBI:597326"/>
    </cofactor>
</comment>
<sequence>MDKYSLVNCIGNTPIVKLNQIVPKDSADIYVKLEGFNPGGSHKTRIALNMIEEAEKSGILVPNSGQTIIEGTGGNTGTGLAIAGCLKGYKVVLVIPKHYITKDRMSMLHAYGAKVIVCESAFGAHIETAKRLCNENPDYVYLNQFINPSNPNTHYKYTGKEIIEQISSPIDGFVCGVGTGGTLSGIAKRIKEAYPSVIIAAMQPKGCEVLKGIAVPHEIKGNVSAEGIPETFEVSLVDTSISVSFDRVKEIAKLLSTKEGLFLGISSCANIVAAIELAKTLGSGKTIVTISHDFGNNYVDFYNELFSN</sequence>
<accession>A0ABR8PRV1</accession>
<comment type="caution">
    <text evidence="4">The sequence shown here is derived from an EMBL/GenBank/DDBJ whole genome shotgun (WGS) entry which is preliminary data.</text>
</comment>
<protein>
    <submittedName>
        <fullName evidence="4">Cysteine synthase family protein</fullName>
    </submittedName>
</protein>
<proteinExistence type="predicted"/>
<keyword evidence="2" id="KW-0663">Pyridoxal phosphate</keyword>
<gene>
    <name evidence="4" type="ORF">H9661_06025</name>
</gene>
<name>A0ABR8PRV1_9CLOT</name>
<evidence type="ECO:0000256" key="1">
    <source>
        <dbReference type="ARBA" id="ARBA00001933"/>
    </source>
</evidence>
<organism evidence="4 5">
    <name type="scientific">Clostridium cibarium</name>
    <dbReference type="NCBI Taxonomy" id="2762247"/>
    <lineage>
        <taxon>Bacteria</taxon>
        <taxon>Bacillati</taxon>
        <taxon>Bacillota</taxon>
        <taxon>Clostridia</taxon>
        <taxon>Eubacteriales</taxon>
        <taxon>Clostridiaceae</taxon>
        <taxon>Clostridium</taxon>
    </lineage>
</organism>
<feature type="domain" description="Tryptophan synthase beta chain-like PALP" evidence="3">
    <location>
        <begin position="9"/>
        <end position="291"/>
    </location>
</feature>
<dbReference type="InterPro" id="IPR050214">
    <property type="entry name" value="Cys_Synth/Cystath_Beta-Synth"/>
</dbReference>
<evidence type="ECO:0000256" key="2">
    <source>
        <dbReference type="ARBA" id="ARBA00022898"/>
    </source>
</evidence>
<reference evidence="4 5" key="1">
    <citation type="submission" date="2020-08" db="EMBL/GenBank/DDBJ databases">
        <title>A Genomic Blueprint of the Chicken Gut Microbiome.</title>
        <authorList>
            <person name="Gilroy R."/>
            <person name="Ravi A."/>
            <person name="Getino M."/>
            <person name="Pursley I."/>
            <person name="Horton D.L."/>
            <person name="Alikhan N.-F."/>
            <person name="Baker D."/>
            <person name="Gharbi K."/>
            <person name="Hall N."/>
            <person name="Watson M."/>
            <person name="Adriaenssens E.M."/>
            <person name="Foster-Nyarko E."/>
            <person name="Jarju S."/>
            <person name="Secka A."/>
            <person name="Antonio M."/>
            <person name="Oren A."/>
            <person name="Chaudhuri R."/>
            <person name="La Ragione R.M."/>
            <person name="Hildebrand F."/>
            <person name="Pallen M.J."/>
        </authorList>
    </citation>
    <scope>NUCLEOTIDE SEQUENCE [LARGE SCALE GENOMIC DNA]</scope>
    <source>
        <strain evidence="4 5">Sa3CVN1</strain>
    </source>
</reference>
<dbReference type="Pfam" id="PF00291">
    <property type="entry name" value="PALP"/>
    <property type="match status" value="1"/>
</dbReference>
<dbReference type="SUPFAM" id="SSF53686">
    <property type="entry name" value="Tryptophan synthase beta subunit-like PLP-dependent enzymes"/>
    <property type="match status" value="1"/>
</dbReference>